<feature type="domain" description="R13L1/DRL21-like LRR repeat region" evidence="1">
    <location>
        <begin position="27"/>
        <end position="151"/>
    </location>
</feature>
<accession>A0A2G2VCS1</accession>
<dbReference type="SUPFAM" id="SSF52047">
    <property type="entry name" value="RNI-like"/>
    <property type="match status" value="1"/>
</dbReference>
<comment type="caution">
    <text evidence="2">The sequence shown here is derived from an EMBL/GenBank/DDBJ whole genome shotgun (WGS) entry which is preliminary data.</text>
</comment>
<dbReference type="AlphaFoldDB" id="A0A2G2VCS1"/>
<evidence type="ECO:0000313" key="2">
    <source>
        <dbReference type="EMBL" id="PHT30792.1"/>
    </source>
</evidence>
<protein>
    <recommendedName>
        <fullName evidence="1">R13L1/DRL21-like LRR repeat region domain-containing protein</fullName>
    </recommendedName>
</protein>
<reference evidence="3" key="2">
    <citation type="journal article" date="2017" name="J. Anim. Genet.">
        <title>Multiple reference genome sequences of hot pepper reveal the massive evolution of plant disease resistance genes by retroduplication.</title>
        <authorList>
            <person name="Kim S."/>
            <person name="Park J."/>
            <person name="Yeom S.-I."/>
            <person name="Kim Y.-M."/>
            <person name="Seo E."/>
            <person name="Kim K.-T."/>
            <person name="Kim M.-S."/>
            <person name="Lee J.M."/>
            <person name="Cheong K."/>
            <person name="Shin H.-S."/>
            <person name="Kim S.-B."/>
            <person name="Han K."/>
            <person name="Lee J."/>
            <person name="Park M."/>
            <person name="Lee H.-A."/>
            <person name="Lee H.-Y."/>
            <person name="Lee Y."/>
            <person name="Oh S."/>
            <person name="Lee J.H."/>
            <person name="Choi E."/>
            <person name="Choi E."/>
            <person name="Lee S.E."/>
            <person name="Jeon J."/>
            <person name="Kim H."/>
            <person name="Choi G."/>
            <person name="Song H."/>
            <person name="Lee J."/>
            <person name="Lee S.-C."/>
            <person name="Kwon J.-K."/>
            <person name="Lee H.-Y."/>
            <person name="Koo N."/>
            <person name="Hong Y."/>
            <person name="Kim R.W."/>
            <person name="Kang W.-H."/>
            <person name="Huh J.H."/>
            <person name="Kang B.-C."/>
            <person name="Yang T.-J."/>
            <person name="Lee Y.-H."/>
            <person name="Bennetzen J.L."/>
            <person name="Choi D."/>
        </authorList>
    </citation>
    <scope>NUCLEOTIDE SEQUENCE [LARGE SCALE GENOMIC DNA]</scope>
    <source>
        <strain evidence="3">cv. PBC81</strain>
    </source>
</reference>
<name>A0A2G2VCS1_CAPBA</name>
<dbReference type="InterPro" id="IPR032675">
    <property type="entry name" value="LRR_dom_sf"/>
</dbReference>
<dbReference type="InterPro" id="IPR056789">
    <property type="entry name" value="LRR_R13L1-DRL21"/>
</dbReference>
<evidence type="ECO:0000259" key="1">
    <source>
        <dbReference type="Pfam" id="PF25019"/>
    </source>
</evidence>
<organism evidence="2 3">
    <name type="scientific">Capsicum baccatum</name>
    <name type="common">Peruvian pepper</name>
    <dbReference type="NCBI Taxonomy" id="33114"/>
    <lineage>
        <taxon>Eukaryota</taxon>
        <taxon>Viridiplantae</taxon>
        <taxon>Streptophyta</taxon>
        <taxon>Embryophyta</taxon>
        <taxon>Tracheophyta</taxon>
        <taxon>Spermatophyta</taxon>
        <taxon>Magnoliopsida</taxon>
        <taxon>eudicotyledons</taxon>
        <taxon>Gunneridae</taxon>
        <taxon>Pentapetalae</taxon>
        <taxon>asterids</taxon>
        <taxon>lamiids</taxon>
        <taxon>Solanales</taxon>
        <taxon>Solanaceae</taxon>
        <taxon>Solanoideae</taxon>
        <taxon>Capsiceae</taxon>
        <taxon>Capsicum</taxon>
    </lineage>
</organism>
<dbReference type="OrthoDB" id="911059at2759"/>
<dbReference type="Gene3D" id="3.80.10.10">
    <property type="entry name" value="Ribonuclease Inhibitor"/>
    <property type="match status" value="3"/>
</dbReference>
<dbReference type="EMBL" id="MLFT02000016">
    <property type="protein sequence ID" value="PHT30792.1"/>
    <property type="molecule type" value="Genomic_DNA"/>
</dbReference>
<keyword evidence="3" id="KW-1185">Reference proteome</keyword>
<dbReference type="PANTHER" id="PTHR47186:SF19">
    <property type="entry name" value="LEUCINE-RICH REPEAT-CONTAINING PROTEIN 2"/>
    <property type="match status" value="1"/>
</dbReference>
<dbReference type="Proteomes" id="UP000224567">
    <property type="component" value="Unassembled WGS sequence"/>
</dbReference>
<proteinExistence type="predicted"/>
<sequence>MPLNMGLLTSLQTLQVFKVALEKGRRLEELGRLKKLKGKLTINGLQLVGNREEAQTAYLRKKPNIYKLTYVWSHDEPERCETNDEYVLYSIQPHPNLKTLEVVDYLGTRFPSWFSEELLPNLVKLELRSCKMCREIPSLGQLKLLRHLELVGSYELECIAPAFYGVEVSKKGIIQVFQSLKELVLVDMHSLIEWKGVELIPATNGARDEVRVRMFTGLEKLRITKRPLLKSTPNQFEILRELEIKGVDSEMPLLNLCSNLTSLVKLKVSDVKELTCLPDDMLRNNVFLQHLSVSHCGEFRELPGVNYLTSLQGFWLYNCDGLTSLPSGILEHYRSIDFLRISDWGLHRLTGLRRLCIGPFSEMVDFDSFQLIFNDIQQVLSLRKLEVYGRLQRDSLPYQLMELSALTRIYITDFGIHGLPRGLANITSLEKLVLWRCKRLQHVDFLDAMPTTPSIAVKYR</sequence>
<gene>
    <name evidence="2" type="ORF">CQW23_29625</name>
</gene>
<reference evidence="2 3" key="1">
    <citation type="journal article" date="2017" name="Genome Biol.">
        <title>New reference genome sequences of hot pepper reveal the massive evolution of plant disease-resistance genes by retroduplication.</title>
        <authorList>
            <person name="Kim S."/>
            <person name="Park J."/>
            <person name="Yeom S.I."/>
            <person name="Kim Y.M."/>
            <person name="Seo E."/>
            <person name="Kim K.T."/>
            <person name="Kim M.S."/>
            <person name="Lee J.M."/>
            <person name="Cheong K."/>
            <person name="Shin H.S."/>
            <person name="Kim S.B."/>
            <person name="Han K."/>
            <person name="Lee J."/>
            <person name="Park M."/>
            <person name="Lee H.A."/>
            <person name="Lee H.Y."/>
            <person name="Lee Y."/>
            <person name="Oh S."/>
            <person name="Lee J.H."/>
            <person name="Choi E."/>
            <person name="Choi E."/>
            <person name="Lee S.E."/>
            <person name="Jeon J."/>
            <person name="Kim H."/>
            <person name="Choi G."/>
            <person name="Song H."/>
            <person name="Lee J."/>
            <person name="Lee S.C."/>
            <person name="Kwon J.K."/>
            <person name="Lee H.Y."/>
            <person name="Koo N."/>
            <person name="Hong Y."/>
            <person name="Kim R.W."/>
            <person name="Kang W.H."/>
            <person name="Huh J.H."/>
            <person name="Kang B.C."/>
            <person name="Yang T.J."/>
            <person name="Lee Y.H."/>
            <person name="Bennetzen J.L."/>
            <person name="Choi D."/>
        </authorList>
    </citation>
    <scope>NUCLEOTIDE SEQUENCE [LARGE SCALE GENOMIC DNA]</scope>
    <source>
        <strain evidence="3">cv. PBC81</strain>
    </source>
</reference>
<dbReference type="Pfam" id="PF25019">
    <property type="entry name" value="LRR_R13L1-DRL21"/>
    <property type="match status" value="1"/>
</dbReference>
<evidence type="ECO:0000313" key="3">
    <source>
        <dbReference type="Proteomes" id="UP000224567"/>
    </source>
</evidence>
<dbReference type="STRING" id="33114.A0A2G2VCS1"/>
<dbReference type="PANTHER" id="PTHR47186">
    <property type="entry name" value="LEUCINE-RICH REPEAT-CONTAINING PROTEIN 57"/>
    <property type="match status" value="1"/>
</dbReference>